<feature type="compositionally biased region" description="Polar residues" evidence="1">
    <location>
        <begin position="1"/>
        <end position="12"/>
    </location>
</feature>
<dbReference type="Proteomes" id="UP001652660">
    <property type="component" value="Chromosome 1e"/>
</dbReference>
<feature type="compositionally biased region" description="Basic and acidic residues" evidence="1">
    <location>
        <begin position="44"/>
        <end position="54"/>
    </location>
</feature>
<proteinExistence type="predicted"/>
<dbReference type="RefSeq" id="XP_071927617.1">
    <property type="nucleotide sequence ID" value="XM_072071516.1"/>
</dbReference>
<organism evidence="2 3">
    <name type="scientific">Coffea arabica</name>
    <name type="common">Arabian coffee</name>
    <dbReference type="NCBI Taxonomy" id="13443"/>
    <lineage>
        <taxon>Eukaryota</taxon>
        <taxon>Viridiplantae</taxon>
        <taxon>Streptophyta</taxon>
        <taxon>Embryophyta</taxon>
        <taxon>Tracheophyta</taxon>
        <taxon>Spermatophyta</taxon>
        <taxon>Magnoliopsida</taxon>
        <taxon>eudicotyledons</taxon>
        <taxon>Gunneridae</taxon>
        <taxon>Pentapetalae</taxon>
        <taxon>asterids</taxon>
        <taxon>lamiids</taxon>
        <taxon>Gentianales</taxon>
        <taxon>Rubiaceae</taxon>
        <taxon>Ixoroideae</taxon>
        <taxon>Gardenieae complex</taxon>
        <taxon>Bertiereae - Coffeeae clade</taxon>
        <taxon>Coffeeae</taxon>
        <taxon>Coffea</taxon>
    </lineage>
</organism>
<reference evidence="3" key="2">
    <citation type="submission" date="2025-08" db="UniProtKB">
        <authorList>
            <consortium name="RefSeq"/>
        </authorList>
    </citation>
    <scope>IDENTIFICATION</scope>
    <source>
        <tissue evidence="3">Leaves</tissue>
    </source>
</reference>
<dbReference type="CDD" id="cd00303">
    <property type="entry name" value="retropepsin_like"/>
    <property type="match status" value="1"/>
</dbReference>
<gene>
    <name evidence="3" type="primary">LOC140018603</name>
</gene>
<dbReference type="PANTHER" id="PTHR33067:SF9">
    <property type="entry name" value="RNA-DIRECTED DNA POLYMERASE"/>
    <property type="match status" value="1"/>
</dbReference>
<accession>A0ABM4W755</accession>
<evidence type="ECO:0000313" key="2">
    <source>
        <dbReference type="Proteomes" id="UP001652660"/>
    </source>
</evidence>
<dbReference type="GeneID" id="140018603"/>
<feature type="region of interest" description="Disordered" evidence="1">
    <location>
        <begin position="44"/>
        <end position="95"/>
    </location>
</feature>
<protein>
    <submittedName>
        <fullName evidence="3">Uncharacterized protein</fullName>
    </submittedName>
</protein>
<reference evidence="2" key="1">
    <citation type="journal article" date="2025" name="Foods">
        <title>Unveiling the Microbial Signatures of Arabica Coffee Cherries: Insights into Ripeness Specific Diversity, Functional Traits, and Implications for Quality and Safety.</title>
        <authorList>
            <consortium name="RefSeq"/>
            <person name="Tenea G.N."/>
            <person name="Cifuentes V."/>
            <person name="Reyes P."/>
            <person name="Cevallos-Vallejos M."/>
        </authorList>
    </citation>
    <scope>NUCLEOTIDE SEQUENCE [LARGE SCALE GENOMIC DNA]</scope>
</reference>
<name>A0ABM4W755_COFAR</name>
<sequence length="222" mass="25213">MSQLTSSMSNLESGKEKLPVQVIPNPNQNVSAITLRSGKDLQECKKGVSKHDLEEQVEEETMKSPTQSLPRKEPRDEPPVVVRPPPPFSSRYAKSRKEEQEQEVFYIFRKVKVNVPLLDAIKQISRYAKFFRELCTTETKLKGNVKVKKALIDIGAAINIMPHSIYNSLNLEPLKETSVIMQLVDMSNAYPNGILEDIPVQVDKLIFLADFYVLDMDDDFST</sequence>
<evidence type="ECO:0000256" key="1">
    <source>
        <dbReference type="SAM" id="MobiDB-lite"/>
    </source>
</evidence>
<evidence type="ECO:0000313" key="3">
    <source>
        <dbReference type="RefSeq" id="XP_071927617.1"/>
    </source>
</evidence>
<dbReference type="InterPro" id="IPR021109">
    <property type="entry name" value="Peptidase_aspartic_dom_sf"/>
</dbReference>
<feature type="region of interest" description="Disordered" evidence="1">
    <location>
        <begin position="1"/>
        <end position="25"/>
    </location>
</feature>
<dbReference type="Gene3D" id="2.40.70.10">
    <property type="entry name" value="Acid Proteases"/>
    <property type="match status" value="1"/>
</dbReference>
<dbReference type="PANTHER" id="PTHR33067">
    <property type="entry name" value="RNA-DIRECTED DNA POLYMERASE-RELATED"/>
    <property type="match status" value="1"/>
</dbReference>
<keyword evidence="2" id="KW-1185">Reference proteome</keyword>